<keyword evidence="2" id="KW-0378">Hydrolase</keyword>
<sequence>MLFLLAGSFAVSMVFSGCMSLRMPEEEIRELFAERGQAAPVYFEHQDEQGSVFLARAGGGPTLVFVHGSPGSWDNFAHLLSDEELSSQFTVVSVDRPGFGETRPNGSEPSISMQAKRIRDAVVASGVALPAIWVGHSLGGPVVAELAVDYPESVAGMILVAPSMDPDLEERKWFNWVGKFPLVRWGLSREWRNSNDEIWPLRGELQELKPKLARVQVPTIVLQGDQDELVPKENADYVERVMPAGVVELRILEGVNHFIPWTRPGEIKRAVMDLRGKL</sequence>
<dbReference type="Proteomes" id="UP000622317">
    <property type="component" value="Unassembled WGS sequence"/>
</dbReference>
<evidence type="ECO:0000313" key="2">
    <source>
        <dbReference type="EMBL" id="MBD5780607.1"/>
    </source>
</evidence>
<dbReference type="Pfam" id="PF12697">
    <property type="entry name" value="Abhydrolase_6"/>
    <property type="match status" value="1"/>
</dbReference>
<dbReference type="PANTHER" id="PTHR43798">
    <property type="entry name" value="MONOACYLGLYCEROL LIPASE"/>
    <property type="match status" value="1"/>
</dbReference>
<evidence type="ECO:0000259" key="1">
    <source>
        <dbReference type="Pfam" id="PF12697"/>
    </source>
</evidence>
<dbReference type="AlphaFoldDB" id="A0A927F939"/>
<gene>
    <name evidence="2" type="ORF">IEN85_13985</name>
</gene>
<reference evidence="2" key="1">
    <citation type="submission" date="2020-09" db="EMBL/GenBank/DDBJ databases">
        <title>Pelagicoccus enzymogenes sp. nov. with an EPS production, isolated from marine sediment.</title>
        <authorList>
            <person name="Feng X."/>
        </authorList>
    </citation>
    <scope>NUCLEOTIDE SEQUENCE</scope>
    <source>
        <strain evidence="2">NFK12</strain>
    </source>
</reference>
<dbReference type="EMBL" id="JACYFG010000036">
    <property type="protein sequence ID" value="MBD5780607.1"/>
    <property type="molecule type" value="Genomic_DNA"/>
</dbReference>
<dbReference type="SUPFAM" id="SSF53474">
    <property type="entry name" value="alpha/beta-Hydrolases"/>
    <property type="match status" value="1"/>
</dbReference>
<feature type="domain" description="AB hydrolase-1" evidence="1">
    <location>
        <begin position="63"/>
        <end position="267"/>
    </location>
</feature>
<dbReference type="Gene3D" id="3.40.50.1820">
    <property type="entry name" value="alpha/beta hydrolase"/>
    <property type="match status" value="1"/>
</dbReference>
<evidence type="ECO:0000313" key="3">
    <source>
        <dbReference type="Proteomes" id="UP000622317"/>
    </source>
</evidence>
<dbReference type="GO" id="GO:0016787">
    <property type="term" value="F:hydrolase activity"/>
    <property type="evidence" value="ECO:0007669"/>
    <property type="project" value="UniProtKB-KW"/>
</dbReference>
<comment type="caution">
    <text evidence="2">The sequence shown here is derived from an EMBL/GenBank/DDBJ whole genome shotgun (WGS) entry which is preliminary data.</text>
</comment>
<protein>
    <submittedName>
        <fullName evidence="2">Alpha/beta hydrolase</fullName>
    </submittedName>
</protein>
<dbReference type="PRINTS" id="PR00111">
    <property type="entry name" value="ABHYDROLASE"/>
</dbReference>
<dbReference type="RefSeq" id="WP_191617703.1">
    <property type="nucleotide sequence ID" value="NZ_JACYFG010000036.1"/>
</dbReference>
<name>A0A927F939_9BACT</name>
<dbReference type="InterPro" id="IPR000073">
    <property type="entry name" value="AB_hydrolase_1"/>
</dbReference>
<accession>A0A927F939</accession>
<keyword evidence="3" id="KW-1185">Reference proteome</keyword>
<dbReference type="InterPro" id="IPR050266">
    <property type="entry name" value="AB_hydrolase_sf"/>
</dbReference>
<dbReference type="GO" id="GO:0016020">
    <property type="term" value="C:membrane"/>
    <property type="evidence" value="ECO:0007669"/>
    <property type="project" value="TreeGrafter"/>
</dbReference>
<organism evidence="2 3">
    <name type="scientific">Pelagicoccus enzymogenes</name>
    <dbReference type="NCBI Taxonomy" id="2773457"/>
    <lineage>
        <taxon>Bacteria</taxon>
        <taxon>Pseudomonadati</taxon>
        <taxon>Verrucomicrobiota</taxon>
        <taxon>Opitutia</taxon>
        <taxon>Puniceicoccales</taxon>
        <taxon>Pelagicoccaceae</taxon>
        <taxon>Pelagicoccus</taxon>
    </lineage>
</organism>
<dbReference type="PANTHER" id="PTHR43798:SF33">
    <property type="entry name" value="HYDROLASE, PUTATIVE (AFU_ORTHOLOGUE AFUA_2G14860)-RELATED"/>
    <property type="match status" value="1"/>
</dbReference>
<dbReference type="InterPro" id="IPR029058">
    <property type="entry name" value="AB_hydrolase_fold"/>
</dbReference>
<proteinExistence type="predicted"/>